<dbReference type="GeneID" id="70242199"/>
<sequence>QIPLGISSNYVQSWDTTAAFRELYQNWKDSILDTFSVNRHAFQPCYSEDEGFISITLQIPSGDTGEKQTLGFIRYEKESGTVTVANACAQLQPEALQLGNTSKQINSSLAGCHGEGLKIAAMVLSRKGHRFNIYSNNCTWSFVFRGLSDRQLHCLLVPSTAVTPSDETNFAHDMDCFRPRIWRDVCVTIGSGDKPLSDGVSLDIFKSWLNVSLDIRGLSYPSAIVETDHGDLILDPKFQALDVRSYKFGYNFANGKVNRDRQRLVDTSEEANLLRQIWEAAIQKDEAVVLPRYVDLLRNFPSAPDVESADQLLESSTRSLIWKFLLSEAKGSDFYYCERYGSQSIEKIKNGLKKNPACLPDTLWNMLRSDSLIRTAHEEQIHLFQKATVCKAPVTIFARNIERGLKATLSLWMETKEMKIQFVNSENNDVDIVVDRNKKTLNIHQRWLSYEETHGKYRCRDFVPNDRFVCDHIIEEMIRAILGFIKSNEPGCLQVSWRHGETDCKTITFSDLNFTRAYFPMIARNWKSSFYGVPPSPVFPMGPTIVPQKRIEQIVAAQQAAKRLRPVKLPQKNRGVPT</sequence>
<dbReference type="AlphaFoldDB" id="A0AAD4KI79"/>
<feature type="non-terminal residue" evidence="1">
    <location>
        <position position="578"/>
    </location>
</feature>
<dbReference type="RefSeq" id="XP_046067849.1">
    <property type="nucleotide sequence ID" value="XM_046211912.1"/>
</dbReference>
<proteinExistence type="predicted"/>
<name>A0AAD4KI79_9EURO</name>
<accession>A0AAD4KI79</accession>
<reference evidence="1" key="1">
    <citation type="submission" date="2021-12" db="EMBL/GenBank/DDBJ databases">
        <title>Convergent genome expansion in fungi linked to evolution of root-endophyte symbiosis.</title>
        <authorList>
            <consortium name="DOE Joint Genome Institute"/>
            <person name="Ke Y.-H."/>
            <person name="Bonito G."/>
            <person name="Liao H.-L."/>
            <person name="Looney B."/>
            <person name="Rojas-Flechas A."/>
            <person name="Nash J."/>
            <person name="Hameed K."/>
            <person name="Schadt C."/>
            <person name="Martin F."/>
            <person name="Crous P.W."/>
            <person name="Miettinen O."/>
            <person name="Magnuson J.K."/>
            <person name="Labbe J."/>
            <person name="Jacobson D."/>
            <person name="Doktycz M.J."/>
            <person name="Veneault-Fourrey C."/>
            <person name="Kuo A."/>
            <person name="Mondo S."/>
            <person name="Calhoun S."/>
            <person name="Riley R."/>
            <person name="Ohm R."/>
            <person name="LaButti K."/>
            <person name="Andreopoulos B."/>
            <person name="Pangilinan J."/>
            <person name="Nolan M."/>
            <person name="Tritt A."/>
            <person name="Clum A."/>
            <person name="Lipzen A."/>
            <person name="Daum C."/>
            <person name="Barry K."/>
            <person name="Grigoriev I.V."/>
            <person name="Vilgalys R."/>
        </authorList>
    </citation>
    <scope>NUCLEOTIDE SEQUENCE</scope>
    <source>
        <strain evidence="1">PMI_201</strain>
    </source>
</reference>
<evidence type="ECO:0000313" key="2">
    <source>
        <dbReference type="Proteomes" id="UP001201262"/>
    </source>
</evidence>
<protein>
    <submittedName>
        <fullName evidence="1">Uncharacterized protein</fullName>
    </submittedName>
</protein>
<organism evidence="1 2">
    <name type="scientific">Talaromyces proteolyticus</name>
    <dbReference type="NCBI Taxonomy" id="1131652"/>
    <lineage>
        <taxon>Eukaryota</taxon>
        <taxon>Fungi</taxon>
        <taxon>Dikarya</taxon>
        <taxon>Ascomycota</taxon>
        <taxon>Pezizomycotina</taxon>
        <taxon>Eurotiomycetes</taxon>
        <taxon>Eurotiomycetidae</taxon>
        <taxon>Eurotiales</taxon>
        <taxon>Trichocomaceae</taxon>
        <taxon>Talaromyces</taxon>
        <taxon>Talaromyces sect. Bacilispori</taxon>
    </lineage>
</organism>
<dbReference type="EMBL" id="JAJTJA010000011">
    <property type="protein sequence ID" value="KAH8691852.1"/>
    <property type="molecule type" value="Genomic_DNA"/>
</dbReference>
<keyword evidence="2" id="KW-1185">Reference proteome</keyword>
<gene>
    <name evidence="1" type="ORF">BGW36DRAFT_303752</name>
</gene>
<evidence type="ECO:0000313" key="1">
    <source>
        <dbReference type="EMBL" id="KAH8691852.1"/>
    </source>
</evidence>
<dbReference type="Proteomes" id="UP001201262">
    <property type="component" value="Unassembled WGS sequence"/>
</dbReference>
<comment type="caution">
    <text evidence="1">The sequence shown here is derived from an EMBL/GenBank/DDBJ whole genome shotgun (WGS) entry which is preliminary data.</text>
</comment>